<dbReference type="GO" id="GO:0016740">
    <property type="term" value="F:transferase activity"/>
    <property type="evidence" value="ECO:0007669"/>
    <property type="project" value="UniProtKB-KW"/>
</dbReference>
<keyword evidence="5" id="KW-0479">Metal-binding</keyword>
<feature type="compositionally biased region" description="Acidic residues" evidence="12">
    <location>
        <begin position="632"/>
        <end position="643"/>
    </location>
</feature>
<keyword evidence="8" id="KW-0862">Zinc</keyword>
<reference evidence="15" key="1">
    <citation type="submission" date="2022-07" db="EMBL/GenBank/DDBJ databases">
        <title>Phylogenomic reconstructions and comparative analyses of Kickxellomycotina fungi.</title>
        <authorList>
            <person name="Reynolds N.K."/>
            <person name="Stajich J.E."/>
            <person name="Barry K."/>
            <person name="Grigoriev I.V."/>
            <person name="Crous P."/>
            <person name="Smith M.E."/>
        </authorList>
    </citation>
    <scope>NUCLEOTIDE SEQUENCE</scope>
    <source>
        <strain evidence="15">RSA 567</strain>
    </source>
</reference>
<keyword evidence="16" id="KW-1185">Reference proteome</keyword>
<dbReference type="InterPro" id="IPR019572">
    <property type="entry name" value="UBA_E1_SCCH"/>
</dbReference>
<dbReference type="InterPro" id="IPR033127">
    <property type="entry name" value="UBQ-activ_enz_E1_Cys_AS"/>
</dbReference>
<dbReference type="GO" id="GO:0005524">
    <property type="term" value="F:ATP binding"/>
    <property type="evidence" value="ECO:0007669"/>
    <property type="project" value="UniProtKB-KW"/>
</dbReference>
<sequence length="643" mass="70695">MPLTLATTAELVPDTTRVLVVGAGGIGCELLKNLVLSGFLRIDVVDLDTIDLSNLNRQFLFQKQHISQPKATVAAQAVQRFNPQASVVAHHANIKDPQYDAAWFAQFDLVLNALDNLDARRHVNRMCLLTNRPLVESGTAGYLGQVTVIRQGFTECFDCQPKPTPKTFPICTIRSTPSAPIHCIVWAKDYLFTQMFAAKAEDDDDDAIAAPSASDDPAEIQLLHLEASALKQLQTLASPETLGPTVFTKVFTEDIARLLTMDEMWANKPKPEPLDLATLYRQALDQDYVDHAVLEPPAFHTPAWSDQQVWSVAQNLHAFLYSTSILARRCHALTQANTEADLAPTVGLTFDKDDDDCLTFVTAAANLRAQVFHIDAKSRFDVKAMAGNIIPAIATTNAIVAGLMVIQATHLATGHPDRCQTTYLAKGTNRPRLFYNEQLATPSTQCVVCQRRYVTMHTNLECATLRDLLTALKPYRHALGLGDDLVIEEGGRLLYDPDFDDNLDRPLANVGICQHTFVTVAAEEPDPWHWPLSLYIIGSTDQPMPVAIKEPEQLAMPLHVKQPLESQKRKAEDQLSPDTTKIARADQPLVPTNGISSAMAGTADDSGPHTLTKPLENLMTQPADSHPVEIPSDNDDDTVTILD</sequence>
<feature type="domain" description="THIF-type NAD/FAD binding fold" evidence="13">
    <location>
        <begin position="15"/>
        <end position="426"/>
    </location>
</feature>
<evidence type="ECO:0000256" key="4">
    <source>
        <dbReference type="ARBA" id="ARBA00022679"/>
    </source>
</evidence>
<dbReference type="Proteomes" id="UP001151582">
    <property type="component" value="Unassembled WGS sequence"/>
</dbReference>
<dbReference type="FunFam" id="3.40.50.720:FF:000618">
    <property type="entry name" value="SUMO-activating enzyme subunit 2"/>
    <property type="match status" value="1"/>
</dbReference>
<dbReference type="Gene3D" id="1.10.10.520">
    <property type="entry name" value="Ubiquitin activating enzymes (Uba3). Chain: B, domain 2"/>
    <property type="match status" value="1"/>
</dbReference>
<keyword evidence="6" id="KW-0547">Nucleotide-binding</keyword>
<organism evidence="15 16">
    <name type="scientific">Dimargaris verticillata</name>
    <dbReference type="NCBI Taxonomy" id="2761393"/>
    <lineage>
        <taxon>Eukaryota</taxon>
        <taxon>Fungi</taxon>
        <taxon>Fungi incertae sedis</taxon>
        <taxon>Zoopagomycota</taxon>
        <taxon>Kickxellomycotina</taxon>
        <taxon>Dimargaritomycetes</taxon>
        <taxon>Dimargaritales</taxon>
        <taxon>Dimargaritaceae</taxon>
        <taxon>Dimargaris</taxon>
    </lineage>
</organism>
<dbReference type="Pfam" id="PF00899">
    <property type="entry name" value="ThiF"/>
    <property type="match status" value="1"/>
</dbReference>
<dbReference type="InterPro" id="IPR045886">
    <property type="entry name" value="ThiF/MoeB/HesA"/>
</dbReference>
<dbReference type="EMBL" id="JANBQB010000312">
    <property type="protein sequence ID" value="KAJ1977906.1"/>
    <property type="molecule type" value="Genomic_DNA"/>
</dbReference>
<evidence type="ECO:0000256" key="12">
    <source>
        <dbReference type="SAM" id="MobiDB-lite"/>
    </source>
</evidence>
<keyword evidence="7" id="KW-0833">Ubl conjugation pathway</keyword>
<dbReference type="GO" id="GO:0005737">
    <property type="term" value="C:cytoplasm"/>
    <property type="evidence" value="ECO:0007669"/>
    <property type="project" value="TreeGrafter"/>
</dbReference>
<gene>
    <name evidence="15" type="primary">UBA2</name>
    <name evidence="15" type="ORF">H4R34_003402</name>
</gene>
<comment type="pathway">
    <text evidence="2">Protein modification; protein sumoylation.</text>
</comment>
<dbReference type="PANTHER" id="PTHR10953">
    <property type="entry name" value="UBIQUITIN-ACTIVATING ENZYME E1"/>
    <property type="match status" value="1"/>
</dbReference>
<feature type="domain" description="Ubiquitin-activating enzyme SCCH" evidence="14">
    <location>
        <begin position="343"/>
        <end position="383"/>
    </location>
</feature>
<comment type="caution">
    <text evidence="15">The sequence shown here is derived from an EMBL/GenBank/DDBJ whole genome shotgun (WGS) entry which is preliminary data.</text>
</comment>
<evidence type="ECO:0000259" key="14">
    <source>
        <dbReference type="Pfam" id="PF10585"/>
    </source>
</evidence>
<evidence type="ECO:0000313" key="16">
    <source>
        <dbReference type="Proteomes" id="UP001151582"/>
    </source>
</evidence>
<keyword evidence="15" id="KW-0436">Ligase</keyword>
<evidence type="ECO:0000256" key="8">
    <source>
        <dbReference type="ARBA" id="ARBA00022833"/>
    </source>
</evidence>
<evidence type="ECO:0000256" key="11">
    <source>
        <dbReference type="PROSITE-ProRule" id="PRU10132"/>
    </source>
</evidence>
<dbReference type="SUPFAM" id="SSF69572">
    <property type="entry name" value="Activating enzymes of the ubiquitin-like proteins"/>
    <property type="match status" value="1"/>
</dbReference>
<dbReference type="GO" id="GO:0031510">
    <property type="term" value="C:SUMO activating enzyme complex"/>
    <property type="evidence" value="ECO:0007669"/>
    <property type="project" value="TreeGrafter"/>
</dbReference>
<dbReference type="GO" id="GO:0019948">
    <property type="term" value="F:SUMO activating enzyme activity"/>
    <property type="evidence" value="ECO:0007669"/>
    <property type="project" value="TreeGrafter"/>
</dbReference>
<dbReference type="InterPro" id="IPR000594">
    <property type="entry name" value="ThiF_NAD_FAD-bd"/>
</dbReference>
<keyword evidence="4" id="KW-0808">Transferase</keyword>
<dbReference type="Gene3D" id="3.10.290.20">
    <property type="entry name" value="Ubiquitin-like 2 activating enzyme e1b. Chain: B, domain 3"/>
    <property type="match status" value="1"/>
</dbReference>
<keyword evidence="9" id="KW-0067">ATP-binding</keyword>
<comment type="subcellular location">
    <subcellularLocation>
        <location evidence="1">Nucleus</location>
    </subcellularLocation>
</comment>
<evidence type="ECO:0000256" key="10">
    <source>
        <dbReference type="ARBA" id="ARBA00023242"/>
    </source>
</evidence>
<evidence type="ECO:0000259" key="13">
    <source>
        <dbReference type="Pfam" id="PF00899"/>
    </source>
</evidence>
<feature type="active site" description="Glycyl thioester intermediate" evidence="11">
    <location>
        <position position="171"/>
    </location>
</feature>
<accession>A0A9W8B028</accession>
<dbReference type="InterPro" id="IPR042449">
    <property type="entry name" value="Ub-E1_IAD_1"/>
</dbReference>
<dbReference type="GO" id="GO:0016925">
    <property type="term" value="P:protein sumoylation"/>
    <property type="evidence" value="ECO:0007669"/>
    <property type="project" value="TreeGrafter"/>
</dbReference>
<feature type="region of interest" description="Disordered" evidence="12">
    <location>
        <begin position="563"/>
        <end position="643"/>
    </location>
</feature>
<dbReference type="PANTHER" id="PTHR10953:SF5">
    <property type="entry name" value="SUMO-ACTIVATING ENZYME SUBUNIT 2"/>
    <property type="match status" value="1"/>
</dbReference>
<dbReference type="GO" id="GO:0004839">
    <property type="term" value="F:ubiquitin activating enzyme activity"/>
    <property type="evidence" value="ECO:0007669"/>
    <property type="project" value="UniProtKB-EC"/>
</dbReference>
<evidence type="ECO:0000256" key="6">
    <source>
        <dbReference type="ARBA" id="ARBA00022741"/>
    </source>
</evidence>
<name>A0A9W8B028_9FUNG</name>
<protein>
    <submittedName>
        <fullName evidence="15">E1 ubiquitin-activating protein uba2</fullName>
        <ecNumber evidence="15">6.2.1.45</ecNumber>
    </submittedName>
</protein>
<dbReference type="GO" id="GO:0046872">
    <property type="term" value="F:metal ion binding"/>
    <property type="evidence" value="ECO:0007669"/>
    <property type="project" value="UniProtKB-KW"/>
</dbReference>
<evidence type="ECO:0000313" key="15">
    <source>
        <dbReference type="EMBL" id="KAJ1977906.1"/>
    </source>
</evidence>
<evidence type="ECO:0000256" key="9">
    <source>
        <dbReference type="ARBA" id="ARBA00022840"/>
    </source>
</evidence>
<proteinExistence type="inferred from homology"/>
<keyword evidence="10" id="KW-0539">Nucleus</keyword>
<dbReference type="AlphaFoldDB" id="A0A9W8B028"/>
<evidence type="ECO:0000256" key="5">
    <source>
        <dbReference type="ARBA" id="ARBA00022723"/>
    </source>
</evidence>
<dbReference type="PROSITE" id="PS00865">
    <property type="entry name" value="UBIQUITIN_ACTIVAT_2"/>
    <property type="match status" value="1"/>
</dbReference>
<dbReference type="InterPro" id="IPR035985">
    <property type="entry name" value="Ubiquitin-activating_enz"/>
</dbReference>
<evidence type="ECO:0000256" key="2">
    <source>
        <dbReference type="ARBA" id="ARBA00004718"/>
    </source>
</evidence>
<dbReference type="OrthoDB" id="10255449at2759"/>
<dbReference type="EC" id="6.2.1.45" evidence="15"/>
<dbReference type="Pfam" id="PF10585">
    <property type="entry name" value="UBA_E1_SCCH"/>
    <property type="match status" value="1"/>
</dbReference>
<evidence type="ECO:0000256" key="7">
    <source>
        <dbReference type="ARBA" id="ARBA00022786"/>
    </source>
</evidence>
<comment type="similarity">
    <text evidence="3">Belongs to the ubiquitin-activating E1 family.</text>
</comment>
<evidence type="ECO:0000256" key="3">
    <source>
        <dbReference type="ARBA" id="ARBA00005673"/>
    </source>
</evidence>
<dbReference type="Gene3D" id="3.50.50.80">
    <property type="entry name" value="Ubiquitin-activating enzyme E1, inactive adenylation domain, subdomain 1"/>
    <property type="match status" value="1"/>
</dbReference>
<dbReference type="InterPro" id="IPR023318">
    <property type="entry name" value="Ub_act_enz_dom_a_sf"/>
</dbReference>
<dbReference type="FunFam" id="3.50.50.80:FF:000002">
    <property type="entry name" value="SUMO-activating enzyme subunit 2"/>
    <property type="match status" value="1"/>
</dbReference>
<evidence type="ECO:0000256" key="1">
    <source>
        <dbReference type="ARBA" id="ARBA00004123"/>
    </source>
</evidence>